<dbReference type="Proteomes" id="UP001469553">
    <property type="component" value="Unassembled WGS sequence"/>
</dbReference>
<gene>
    <name evidence="1" type="ORF">AMECASPLE_033604</name>
</gene>
<protein>
    <submittedName>
        <fullName evidence="1">Uncharacterized protein</fullName>
    </submittedName>
</protein>
<dbReference type="EMBL" id="JAHRIP010089235">
    <property type="protein sequence ID" value="MEQ2316556.1"/>
    <property type="molecule type" value="Genomic_DNA"/>
</dbReference>
<evidence type="ECO:0000313" key="1">
    <source>
        <dbReference type="EMBL" id="MEQ2316556.1"/>
    </source>
</evidence>
<comment type="caution">
    <text evidence="1">The sequence shown here is derived from an EMBL/GenBank/DDBJ whole genome shotgun (WGS) entry which is preliminary data.</text>
</comment>
<sequence length="121" mass="13548">MCGQALRRHRLQAKGRSKRWMSGQSQRTPLIFQQFQLGTSSVSWTPAHSQTEIPPVFDPMLLSHTSNDLSSTSAMEPSASTFFFQLNQKMLMLLDPGESSSVVEDLLFCFGTKENLPISPQ</sequence>
<proteinExistence type="predicted"/>
<evidence type="ECO:0000313" key="2">
    <source>
        <dbReference type="Proteomes" id="UP001469553"/>
    </source>
</evidence>
<accession>A0ABV1AE72</accession>
<organism evidence="1 2">
    <name type="scientific">Ameca splendens</name>
    <dbReference type="NCBI Taxonomy" id="208324"/>
    <lineage>
        <taxon>Eukaryota</taxon>
        <taxon>Metazoa</taxon>
        <taxon>Chordata</taxon>
        <taxon>Craniata</taxon>
        <taxon>Vertebrata</taxon>
        <taxon>Euteleostomi</taxon>
        <taxon>Actinopterygii</taxon>
        <taxon>Neopterygii</taxon>
        <taxon>Teleostei</taxon>
        <taxon>Neoteleostei</taxon>
        <taxon>Acanthomorphata</taxon>
        <taxon>Ovalentaria</taxon>
        <taxon>Atherinomorphae</taxon>
        <taxon>Cyprinodontiformes</taxon>
        <taxon>Goodeidae</taxon>
        <taxon>Ameca</taxon>
    </lineage>
</organism>
<reference evidence="1 2" key="1">
    <citation type="submission" date="2021-06" db="EMBL/GenBank/DDBJ databases">
        <authorList>
            <person name="Palmer J.M."/>
        </authorList>
    </citation>
    <scope>NUCLEOTIDE SEQUENCE [LARGE SCALE GENOMIC DNA]</scope>
    <source>
        <strain evidence="1 2">AS_MEX2019</strain>
        <tissue evidence="1">Muscle</tissue>
    </source>
</reference>
<keyword evidence="2" id="KW-1185">Reference proteome</keyword>
<name>A0ABV1AE72_9TELE</name>